<dbReference type="EMBL" id="FTOQ01000003">
    <property type="protein sequence ID" value="SIS78968.1"/>
    <property type="molecule type" value="Genomic_DNA"/>
</dbReference>
<gene>
    <name evidence="3" type="ORF">SAMN05421759_103286</name>
</gene>
<feature type="region of interest" description="Disordered" evidence="1">
    <location>
        <begin position="440"/>
        <end position="482"/>
    </location>
</feature>
<sequence>MENGIFVGGGGEGYGDRQWLDLAYANRHGLIAGATGTGKTVTLQILAEGFSNAGVPVFLSDVKGDLSGLAAAGSAEFKLHGPFTERAATIGFSDYIYEAFPTTFWDLFGEQGHPIRTTVAEMGPLLISRLLELSEAQEGILNIAFRVADEEGLPLLDLKDLQALLVWVGENRETLSLRYGNIAVQSVGAIQRRLLVLENQGGAKLFGEPALELADIMRLREGGRGQINILAADTLMGSPRLYATFLLWLLSELFEELPEVGNPDKPKLVFFFDEAHLLFDDAPKALVDKVEQVARLIRSKGVGVYFITQNPDDVPEDILGQLGNRVQHALRAFTARDRKALRLAAETYRENPRFDIEEAIKQVGTGEAVTSMLQKKGVPGMAERTLIRPPSSQLGPLDPAARRAIIDASDLDLKYRKTVDRSSAYEMLQSRAEEAAKAAEEVERREEEAEMAEREYRAGRRYSGARVERSTSKPTRRSARDTSIGGALASAVVKELKGTTGRRIVRGILGGLFKGR</sequence>
<evidence type="ECO:0000313" key="4">
    <source>
        <dbReference type="Proteomes" id="UP000186684"/>
    </source>
</evidence>
<dbReference type="STRING" id="633194.SAMN05421759_103286"/>
<evidence type="ECO:0000256" key="1">
    <source>
        <dbReference type="SAM" id="MobiDB-lite"/>
    </source>
</evidence>
<feature type="domain" description="Helicase HerA-like C-terminal" evidence="2">
    <location>
        <begin position="18"/>
        <end position="512"/>
    </location>
</feature>
<dbReference type="SUPFAM" id="SSF52540">
    <property type="entry name" value="P-loop containing nucleoside triphosphate hydrolases"/>
    <property type="match status" value="1"/>
</dbReference>
<dbReference type="InterPro" id="IPR033186">
    <property type="entry name" value="HerA_C"/>
</dbReference>
<dbReference type="PANTHER" id="PTHR30121">
    <property type="entry name" value="UNCHARACTERIZED PROTEIN YJGR-RELATED"/>
    <property type="match status" value="1"/>
</dbReference>
<name>A0A1N7LYR4_9RHOB</name>
<dbReference type="RefSeq" id="WP_076446961.1">
    <property type="nucleotide sequence ID" value="NZ_FTOQ01000003.1"/>
</dbReference>
<feature type="compositionally biased region" description="Basic and acidic residues" evidence="1">
    <location>
        <begin position="440"/>
        <end position="458"/>
    </location>
</feature>
<evidence type="ECO:0000259" key="2">
    <source>
        <dbReference type="Pfam" id="PF05872"/>
    </source>
</evidence>
<dbReference type="OrthoDB" id="9758751at2"/>
<accession>A0A1N7LYR4</accession>
<reference evidence="4" key="1">
    <citation type="submission" date="2017-01" db="EMBL/GenBank/DDBJ databases">
        <authorList>
            <person name="Varghese N."/>
            <person name="Submissions S."/>
        </authorList>
    </citation>
    <scope>NUCLEOTIDE SEQUENCE [LARGE SCALE GENOMIC DNA]</scope>
    <source>
        <strain evidence="4">DSM 29430</strain>
    </source>
</reference>
<dbReference type="Proteomes" id="UP000186684">
    <property type="component" value="Unassembled WGS sequence"/>
</dbReference>
<dbReference type="Pfam" id="PF05872">
    <property type="entry name" value="HerA_C"/>
    <property type="match status" value="1"/>
</dbReference>
<dbReference type="Gene3D" id="3.40.50.300">
    <property type="entry name" value="P-loop containing nucleotide triphosphate hydrolases"/>
    <property type="match status" value="2"/>
</dbReference>
<dbReference type="InterPro" id="IPR027417">
    <property type="entry name" value="P-loop_NTPase"/>
</dbReference>
<proteinExistence type="predicted"/>
<dbReference type="AlphaFoldDB" id="A0A1N7LYR4"/>
<evidence type="ECO:0000313" key="3">
    <source>
        <dbReference type="EMBL" id="SIS78968.1"/>
    </source>
</evidence>
<dbReference type="PANTHER" id="PTHR30121:SF6">
    <property type="entry name" value="SLR6007 PROTEIN"/>
    <property type="match status" value="1"/>
</dbReference>
<organism evidence="3 4">
    <name type="scientific">Roseivivax lentus</name>
    <dbReference type="NCBI Taxonomy" id="633194"/>
    <lineage>
        <taxon>Bacteria</taxon>
        <taxon>Pseudomonadati</taxon>
        <taxon>Pseudomonadota</taxon>
        <taxon>Alphaproteobacteria</taxon>
        <taxon>Rhodobacterales</taxon>
        <taxon>Roseobacteraceae</taxon>
        <taxon>Roseivivax</taxon>
    </lineage>
</organism>
<keyword evidence="4" id="KW-1185">Reference proteome</keyword>
<dbReference type="InterPro" id="IPR051162">
    <property type="entry name" value="T4SS_component"/>
</dbReference>
<protein>
    <recommendedName>
        <fullName evidence="2">Helicase HerA-like C-terminal domain-containing protein</fullName>
    </recommendedName>
</protein>